<evidence type="ECO:0000313" key="4">
    <source>
        <dbReference type="EMBL" id="KAL3077247.1"/>
    </source>
</evidence>
<dbReference type="SMART" id="SM00367">
    <property type="entry name" value="LRR_CC"/>
    <property type="match status" value="2"/>
</dbReference>
<dbReference type="PANTHER" id="PTHR45842:SF22">
    <property type="entry name" value="INSULIN-LIKE GROWTH FACTOR-BINDING PROTEIN COMPLEX ACID LABILE SUBUNIT ISOFORM X1"/>
    <property type="match status" value="1"/>
</dbReference>
<dbReference type="InterPro" id="IPR006553">
    <property type="entry name" value="Leu-rich_rpt_Cys-con_subtyp"/>
</dbReference>
<feature type="transmembrane region" description="Helical" evidence="3">
    <location>
        <begin position="245"/>
        <end position="267"/>
    </location>
</feature>
<keyword evidence="1" id="KW-0732">Signal</keyword>
<protein>
    <submittedName>
        <fullName evidence="4">Uncharacterized protein</fullName>
    </submittedName>
</protein>
<accession>A0ABD2IDQ8</accession>
<organism evidence="4 5">
    <name type="scientific">Heterodera schachtii</name>
    <name type="common">Sugarbeet cyst nematode worm</name>
    <name type="synonym">Tylenchus schachtii</name>
    <dbReference type="NCBI Taxonomy" id="97005"/>
    <lineage>
        <taxon>Eukaryota</taxon>
        <taxon>Metazoa</taxon>
        <taxon>Ecdysozoa</taxon>
        <taxon>Nematoda</taxon>
        <taxon>Chromadorea</taxon>
        <taxon>Rhabditida</taxon>
        <taxon>Tylenchina</taxon>
        <taxon>Tylenchomorpha</taxon>
        <taxon>Tylenchoidea</taxon>
        <taxon>Heteroderidae</taxon>
        <taxon>Heteroderinae</taxon>
        <taxon>Heterodera</taxon>
    </lineage>
</organism>
<feature type="region of interest" description="Disordered" evidence="2">
    <location>
        <begin position="623"/>
        <end position="663"/>
    </location>
</feature>
<dbReference type="GO" id="GO:0016020">
    <property type="term" value="C:membrane"/>
    <property type="evidence" value="ECO:0007669"/>
    <property type="project" value="UniProtKB-SubCell"/>
</dbReference>
<keyword evidence="3" id="KW-0472">Membrane</keyword>
<dbReference type="InterPro" id="IPR032675">
    <property type="entry name" value="LRR_dom_sf"/>
</dbReference>
<dbReference type="EMBL" id="JBICCN010000327">
    <property type="protein sequence ID" value="KAL3077247.1"/>
    <property type="molecule type" value="Genomic_DNA"/>
</dbReference>
<dbReference type="AlphaFoldDB" id="A0ABD2IDQ8"/>
<comment type="caution">
    <text evidence="4">The sequence shown here is derived from an EMBL/GenBank/DDBJ whole genome shotgun (WGS) entry which is preliminary data.</text>
</comment>
<dbReference type="InterPro" id="IPR026906">
    <property type="entry name" value="LRR_5"/>
</dbReference>
<keyword evidence="3" id="KW-1133">Transmembrane helix</keyword>
<evidence type="ECO:0000256" key="3">
    <source>
        <dbReference type="SAM" id="Phobius"/>
    </source>
</evidence>
<dbReference type="SUPFAM" id="SSF52047">
    <property type="entry name" value="RNI-like"/>
    <property type="match status" value="1"/>
</dbReference>
<feature type="compositionally biased region" description="Low complexity" evidence="2">
    <location>
        <begin position="623"/>
        <end position="634"/>
    </location>
</feature>
<name>A0ABD2IDQ8_HETSC</name>
<evidence type="ECO:0000313" key="5">
    <source>
        <dbReference type="Proteomes" id="UP001620645"/>
    </source>
</evidence>
<dbReference type="Pfam" id="PF13306">
    <property type="entry name" value="LRR_5"/>
    <property type="match status" value="1"/>
</dbReference>
<evidence type="ECO:0000256" key="2">
    <source>
        <dbReference type="SAM" id="MobiDB-lite"/>
    </source>
</evidence>
<dbReference type="PANTHER" id="PTHR45842">
    <property type="entry name" value="SYNAPTIC ADHESION-LIKE MOLECULE SALM"/>
    <property type="match status" value="1"/>
</dbReference>
<dbReference type="SUPFAM" id="SSF52058">
    <property type="entry name" value="L domain-like"/>
    <property type="match status" value="1"/>
</dbReference>
<sequence>MSRSFVGFAFDAFKRRLGAHDFPFLRGFIHGFNYYDAQRVKEIGAERAAAEWVVRCEGKVKFDHSPHIFSDYNALQRFTSELDPKRESDRVHLVAVDATDSCISGWGCRHFDGLSRLQNVRFVRCKSLTDNGLQMLADSSVSDTLLTLHIEKCPKVTNSGIRHLRKLRVLNSLTLQNLKNVWKPEKILDEIKPNLPSDCANDCSRRPPLSSPLRRGLLLSLALSHLSPLGHSFRNIPPKNAFCQMGVPSVAFLFTFLLSMILFLVLGHEASGDAKSRRTFSGTVAAISPEGVEGKECPAGCTCAELSLECAGFDLETVPNEWPFYFERVVLRNWTMSTIDKNAFRRFQQLRELHILDCPRLDLIERHAFKQLRKLRLLVIRGNKSLRELHKASFSAIGNEQSLSIQIADNAIERIRSFAFKNAQNLRELSIEERCFELEGCALGAISRLDFVTLHGLNIAASSLNKLPRNGFAELSYISQLQIRECRIGRIDEGALGGLFTVGSVQLQSNQIVRLSPGWSSGMDNVGKLVFTYNTVREPMVSPECLRHDGAQRFEFADNTLHCSCALQWMINAPEEEQWLAENYCGAEENFKALLYFSPAGVGCAPWVPPAFVPPAAPFPSSSSSTRPSLPSSPQDGLAKSAEVDEWSDPEDEPFPNPSPHRRHSSHPLFSACPPRHHLARLFSLCLSVFLPLSSFFPVSLPSFFLL</sequence>
<dbReference type="InterPro" id="IPR050467">
    <property type="entry name" value="LRFN"/>
</dbReference>
<dbReference type="Gene3D" id="3.80.10.10">
    <property type="entry name" value="Ribonuclease Inhibitor"/>
    <property type="match status" value="2"/>
</dbReference>
<reference evidence="4 5" key="1">
    <citation type="submission" date="2024-10" db="EMBL/GenBank/DDBJ databases">
        <authorList>
            <person name="Kim D."/>
        </authorList>
    </citation>
    <scope>NUCLEOTIDE SEQUENCE [LARGE SCALE GENOMIC DNA]</scope>
    <source>
        <strain evidence="4">Taebaek</strain>
    </source>
</reference>
<proteinExistence type="predicted"/>
<feature type="transmembrane region" description="Helical" evidence="3">
    <location>
        <begin position="682"/>
        <end position="705"/>
    </location>
</feature>
<evidence type="ECO:0000256" key="1">
    <source>
        <dbReference type="ARBA" id="ARBA00022729"/>
    </source>
</evidence>
<gene>
    <name evidence="4" type="ORF">niasHS_013236</name>
</gene>
<keyword evidence="3" id="KW-0812">Transmembrane</keyword>
<dbReference type="Proteomes" id="UP001620645">
    <property type="component" value="Unassembled WGS sequence"/>
</dbReference>
<feature type="compositionally biased region" description="Acidic residues" evidence="2">
    <location>
        <begin position="644"/>
        <end position="654"/>
    </location>
</feature>
<keyword evidence="5" id="KW-1185">Reference proteome</keyword>